<dbReference type="PANTHER" id="PTHR11614">
    <property type="entry name" value="PHOSPHOLIPASE-RELATED"/>
    <property type="match status" value="1"/>
</dbReference>
<name>F8QG14_SERL3</name>
<dbReference type="HOGENOM" id="CLU_026209_5_2_1"/>
<evidence type="ECO:0000259" key="1">
    <source>
        <dbReference type="Pfam" id="PF12146"/>
    </source>
</evidence>
<dbReference type="eggNOG" id="KOG1455">
    <property type="taxonomic scope" value="Eukaryota"/>
</dbReference>
<keyword evidence="3" id="KW-1185">Reference proteome</keyword>
<evidence type="ECO:0000313" key="3">
    <source>
        <dbReference type="Proteomes" id="UP000008063"/>
    </source>
</evidence>
<evidence type="ECO:0000313" key="2">
    <source>
        <dbReference type="EMBL" id="EGN92762.1"/>
    </source>
</evidence>
<dbReference type="InterPro" id="IPR051044">
    <property type="entry name" value="MAG_DAG_Lipase"/>
</dbReference>
<protein>
    <recommendedName>
        <fullName evidence="1">Serine aminopeptidase S33 domain-containing protein</fullName>
    </recommendedName>
</protein>
<dbReference type="AlphaFoldDB" id="F8QG14"/>
<accession>F8QG14</accession>
<dbReference type="InParanoid" id="F8QG14"/>
<dbReference type="SUPFAM" id="SSF53474">
    <property type="entry name" value="alpha/beta-Hydrolases"/>
    <property type="match status" value="1"/>
</dbReference>
<dbReference type="OrthoDB" id="10249433at2759"/>
<proteinExistence type="predicted"/>
<dbReference type="Gene3D" id="3.40.50.1820">
    <property type="entry name" value="alpha/beta hydrolase"/>
    <property type="match status" value="1"/>
</dbReference>
<dbReference type="InterPro" id="IPR029058">
    <property type="entry name" value="AB_hydrolase_fold"/>
</dbReference>
<feature type="domain" description="Serine aminopeptidase S33" evidence="1">
    <location>
        <begin position="29"/>
        <end position="287"/>
    </location>
</feature>
<dbReference type="Proteomes" id="UP000008063">
    <property type="component" value="Unassembled WGS sequence"/>
</dbReference>
<sequence length="323" mass="34983">MSTYQESWLLGPPIHQLLHPHLPLPPPPPPHAALVFIHGFIEHIARYDHVFSAFAARGITVFAYDQRGFGRTALDEGGRSKGSAYAKTSWREQLEDVEWAVGRVRRGEVPGCEGVPVFLYGHSMGGGLCLAFPTRTTRPPSPDTLSSISGIIATSPLLTATKPASKAVRWIGGKASVLAPSLTIPAEVAAEVLSHDPEVIKNNIDDPLIKRVGSLRGLSDMLDGGEKLLKEDHARWPKALPLLLIHGSDDQGTSCESTEEFYKKVTADDKTFSCYPGGYHELHNEPDGVKEKLIEECISWVEAKVKAKAAAGITITATPSSKL</sequence>
<reference evidence="3" key="1">
    <citation type="journal article" date="2011" name="Science">
        <title>The plant cell wall-decomposing machinery underlies the functional diversity of forest fungi.</title>
        <authorList>
            <person name="Eastwood D.C."/>
            <person name="Floudas D."/>
            <person name="Binder M."/>
            <person name="Majcherczyk A."/>
            <person name="Schneider P."/>
            <person name="Aerts A."/>
            <person name="Asiegbu F.O."/>
            <person name="Baker S.E."/>
            <person name="Barry K."/>
            <person name="Bendiksby M."/>
            <person name="Blumentritt M."/>
            <person name="Coutinho P.M."/>
            <person name="Cullen D."/>
            <person name="de Vries R.P."/>
            <person name="Gathman A."/>
            <person name="Goodell B."/>
            <person name="Henrissat B."/>
            <person name="Ihrmark K."/>
            <person name="Kauserud H."/>
            <person name="Kohler A."/>
            <person name="LaButti K."/>
            <person name="Lapidus A."/>
            <person name="Lavin J.L."/>
            <person name="Lee Y.-H."/>
            <person name="Lindquist E."/>
            <person name="Lilly W."/>
            <person name="Lucas S."/>
            <person name="Morin E."/>
            <person name="Murat C."/>
            <person name="Oguiza J.A."/>
            <person name="Park J."/>
            <person name="Pisabarro A.G."/>
            <person name="Riley R."/>
            <person name="Rosling A."/>
            <person name="Salamov A."/>
            <person name="Schmidt O."/>
            <person name="Schmutz J."/>
            <person name="Skrede I."/>
            <person name="Stenlid J."/>
            <person name="Wiebenga A."/>
            <person name="Xie X."/>
            <person name="Kuees U."/>
            <person name="Hibbett D.S."/>
            <person name="Hoffmeister D."/>
            <person name="Hoegberg N."/>
            <person name="Martin F."/>
            <person name="Grigoriev I.V."/>
            <person name="Watkinson S.C."/>
        </authorList>
    </citation>
    <scope>NUCLEOTIDE SEQUENCE [LARGE SCALE GENOMIC DNA]</scope>
    <source>
        <strain evidence="3">strain S7.3</strain>
    </source>
</reference>
<organism evidence="3">
    <name type="scientific">Serpula lacrymans var. lacrymans (strain S7.3)</name>
    <name type="common">Dry rot fungus</name>
    <dbReference type="NCBI Taxonomy" id="936435"/>
    <lineage>
        <taxon>Eukaryota</taxon>
        <taxon>Fungi</taxon>
        <taxon>Dikarya</taxon>
        <taxon>Basidiomycota</taxon>
        <taxon>Agaricomycotina</taxon>
        <taxon>Agaricomycetes</taxon>
        <taxon>Agaricomycetidae</taxon>
        <taxon>Boletales</taxon>
        <taxon>Coniophorineae</taxon>
        <taxon>Serpulaceae</taxon>
        <taxon>Serpula</taxon>
    </lineage>
</organism>
<dbReference type="STRING" id="936435.F8QG14"/>
<dbReference type="Pfam" id="PF12146">
    <property type="entry name" value="Hydrolase_4"/>
    <property type="match status" value="1"/>
</dbReference>
<dbReference type="OMA" id="QNAQNLW"/>
<gene>
    <name evidence="2" type="ORF">SERLA73DRAFT_116873</name>
</gene>
<dbReference type="FunCoup" id="F8QG14">
    <property type="interactions" value="129"/>
</dbReference>
<dbReference type="EMBL" id="GL945499">
    <property type="protein sequence ID" value="EGN92762.1"/>
    <property type="molecule type" value="Genomic_DNA"/>
</dbReference>
<dbReference type="InterPro" id="IPR022742">
    <property type="entry name" value="Hydrolase_4"/>
</dbReference>